<reference evidence="9 10" key="1">
    <citation type="submission" date="2018-04" db="EMBL/GenBank/DDBJ databases">
        <title>Genomic Encyclopedia of Type Strains, Phase III (KMG-III): the genomes of soil and plant-associated and newly described type strains.</title>
        <authorList>
            <person name="Whitman W."/>
        </authorList>
    </citation>
    <scope>NUCLEOTIDE SEQUENCE [LARGE SCALE GENOMIC DNA]</scope>
    <source>
        <strain evidence="9 10">MA101b</strain>
    </source>
</reference>
<evidence type="ECO:0000256" key="5">
    <source>
        <dbReference type="ARBA" id="ARBA00023172"/>
    </source>
</evidence>
<dbReference type="SUPFAM" id="SSF53041">
    <property type="entry name" value="Resolvase-like"/>
    <property type="match status" value="1"/>
</dbReference>
<dbReference type="GO" id="GO:0000150">
    <property type="term" value="F:DNA strand exchange activity"/>
    <property type="evidence" value="ECO:0007669"/>
    <property type="project" value="UniProtKB-KW"/>
</dbReference>
<sequence length="265" mass="28417">MTIDDALRAYASGHRSAKETKDRTGLGYVQVLDGLGRLNLRVPPPAFDGPDGDALRESADRFAAFRGRRPNMADSPLMLIGYARVSTSDQNLTLQTDALTAAGCERICSDKASGAKTDRPGLSEALNVARRGDTLVVWKLDRLGRSMKGLVELAADLATRGIELRSLTDGIDTATLTGRLLLHILASIAEMERKLIRERTMAGLLAARRKNGPGRGRKSVLTPKRATAMKLLAAGDRPRDVAEAIGVSVATFYRHFPAGGSEPGP</sequence>
<dbReference type="AlphaFoldDB" id="A0A2T5GH38"/>
<keyword evidence="2" id="KW-0229">DNA integration</keyword>
<dbReference type="PANTHER" id="PTHR30461">
    <property type="entry name" value="DNA-INVERTASE FROM LAMBDOID PROPHAGE"/>
    <property type="match status" value="1"/>
</dbReference>
<dbReference type="CDD" id="cd00569">
    <property type="entry name" value="HTH_Hin_like"/>
    <property type="match status" value="1"/>
</dbReference>
<dbReference type="Pfam" id="PF00239">
    <property type="entry name" value="Resolvase"/>
    <property type="match status" value="1"/>
</dbReference>
<dbReference type="FunFam" id="3.40.50.1390:FF:000001">
    <property type="entry name" value="DNA recombinase"/>
    <property type="match status" value="1"/>
</dbReference>
<keyword evidence="5" id="KW-0233">DNA recombination</keyword>
<keyword evidence="3" id="KW-0230">DNA invertase</keyword>
<evidence type="ECO:0000256" key="3">
    <source>
        <dbReference type="ARBA" id="ARBA00023100"/>
    </source>
</evidence>
<dbReference type="PROSITE" id="PS51736">
    <property type="entry name" value="RECOMBINASES_3"/>
    <property type="match status" value="1"/>
</dbReference>
<organism evidence="9 10">
    <name type="scientific">Sphingomonas aurantiaca</name>
    <dbReference type="NCBI Taxonomy" id="185949"/>
    <lineage>
        <taxon>Bacteria</taxon>
        <taxon>Pseudomonadati</taxon>
        <taxon>Pseudomonadota</taxon>
        <taxon>Alphaproteobacteria</taxon>
        <taxon>Sphingomonadales</taxon>
        <taxon>Sphingomonadaceae</taxon>
        <taxon>Sphingomonas</taxon>
    </lineage>
</organism>
<dbReference type="Gene3D" id="3.40.50.1390">
    <property type="entry name" value="Resolvase, N-terminal catalytic domain"/>
    <property type="match status" value="1"/>
</dbReference>
<dbReference type="EMBL" id="QAOG01000007">
    <property type="protein sequence ID" value="PTQ58640.1"/>
    <property type="molecule type" value="Genomic_DNA"/>
</dbReference>
<comment type="similarity">
    <text evidence="1">Belongs to the site-specific recombinase resolvase family.</text>
</comment>
<evidence type="ECO:0000313" key="10">
    <source>
        <dbReference type="Proteomes" id="UP000244189"/>
    </source>
</evidence>
<accession>A0A2T5GH38</accession>
<dbReference type="SMART" id="SM00857">
    <property type="entry name" value="Resolvase"/>
    <property type="match status" value="1"/>
</dbReference>
<feature type="active site" description="O-(5'-phospho-DNA)-serine intermediate" evidence="6 7">
    <location>
        <position position="86"/>
    </location>
</feature>
<dbReference type="InterPro" id="IPR006119">
    <property type="entry name" value="Resolv_N"/>
</dbReference>
<evidence type="ECO:0000256" key="7">
    <source>
        <dbReference type="PROSITE-ProRule" id="PRU10137"/>
    </source>
</evidence>
<dbReference type="PROSITE" id="PS00398">
    <property type="entry name" value="RECOMBINASES_2"/>
    <property type="match status" value="1"/>
</dbReference>
<evidence type="ECO:0000259" key="8">
    <source>
        <dbReference type="PROSITE" id="PS51736"/>
    </source>
</evidence>
<dbReference type="InterPro" id="IPR009057">
    <property type="entry name" value="Homeodomain-like_sf"/>
</dbReference>
<dbReference type="Proteomes" id="UP000244189">
    <property type="component" value="Unassembled WGS sequence"/>
</dbReference>
<evidence type="ECO:0000256" key="2">
    <source>
        <dbReference type="ARBA" id="ARBA00022908"/>
    </source>
</evidence>
<dbReference type="CDD" id="cd03768">
    <property type="entry name" value="SR_ResInv"/>
    <property type="match status" value="1"/>
</dbReference>
<keyword evidence="10" id="KW-1185">Reference proteome</keyword>
<dbReference type="GO" id="GO:0003677">
    <property type="term" value="F:DNA binding"/>
    <property type="evidence" value="ECO:0007669"/>
    <property type="project" value="UniProtKB-KW"/>
</dbReference>
<evidence type="ECO:0000313" key="9">
    <source>
        <dbReference type="EMBL" id="PTQ58640.1"/>
    </source>
</evidence>
<name>A0A2T5GH38_9SPHN</name>
<dbReference type="GO" id="GO:0015074">
    <property type="term" value="P:DNA integration"/>
    <property type="evidence" value="ECO:0007669"/>
    <property type="project" value="UniProtKB-KW"/>
</dbReference>
<dbReference type="InterPro" id="IPR050639">
    <property type="entry name" value="SSR_resolvase"/>
</dbReference>
<evidence type="ECO:0000256" key="1">
    <source>
        <dbReference type="ARBA" id="ARBA00009913"/>
    </source>
</evidence>
<dbReference type="InterPro" id="IPR036162">
    <property type="entry name" value="Resolvase-like_N_sf"/>
</dbReference>
<dbReference type="PANTHER" id="PTHR30461:SF2">
    <property type="entry name" value="SERINE RECOMBINASE PINE-RELATED"/>
    <property type="match status" value="1"/>
</dbReference>
<dbReference type="Pfam" id="PF02796">
    <property type="entry name" value="HTH_7"/>
    <property type="match status" value="1"/>
</dbReference>
<dbReference type="SUPFAM" id="SSF46689">
    <property type="entry name" value="Homeodomain-like"/>
    <property type="match status" value="1"/>
</dbReference>
<comment type="caution">
    <text evidence="9">The sequence shown here is derived from an EMBL/GenBank/DDBJ whole genome shotgun (WGS) entry which is preliminary data.</text>
</comment>
<dbReference type="Gene3D" id="1.10.10.60">
    <property type="entry name" value="Homeodomain-like"/>
    <property type="match status" value="1"/>
</dbReference>
<keyword evidence="4" id="KW-0238">DNA-binding</keyword>
<evidence type="ECO:0000256" key="6">
    <source>
        <dbReference type="PIRSR" id="PIRSR606118-50"/>
    </source>
</evidence>
<proteinExistence type="inferred from homology"/>
<gene>
    <name evidence="9" type="ORF">C8J26_3507</name>
</gene>
<dbReference type="PROSITE" id="PS00397">
    <property type="entry name" value="RECOMBINASES_1"/>
    <property type="match status" value="1"/>
</dbReference>
<feature type="domain" description="Resolvase/invertase-type recombinase catalytic" evidence="8">
    <location>
        <begin position="78"/>
        <end position="211"/>
    </location>
</feature>
<protein>
    <submittedName>
        <fullName evidence="9">DNA invertase Pin-like site-specific DNA recombinase</fullName>
    </submittedName>
</protein>
<dbReference type="InterPro" id="IPR006118">
    <property type="entry name" value="Recombinase_CS"/>
</dbReference>
<dbReference type="InterPro" id="IPR006120">
    <property type="entry name" value="Resolvase_HTH_dom"/>
</dbReference>
<evidence type="ECO:0000256" key="4">
    <source>
        <dbReference type="ARBA" id="ARBA00023125"/>
    </source>
</evidence>